<proteinExistence type="predicted"/>
<dbReference type="InterPro" id="IPR007942">
    <property type="entry name" value="PLipase-like"/>
</dbReference>
<name>A0AAW2X3Y8_9LAMI</name>
<gene>
    <name evidence="3" type="ORF">Slati_1925300</name>
</gene>
<feature type="compositionally biased region" description="Pro residues" evidence="2">
    <location>
        <begin position="17"/>
        <end position="33"/>
    </location>
</feature>
<organism evidence="3">
    <name type="scientific">Sesamum latifolium</name>
    <dbReference type="NCBI Taxonomy" id="2727402"/>
    <lineage>
        <taxon>Eukaryota</taxon>
        <taxon>Viridiplantae</taxon>
        <taxon>Streptophyta</taxon>
        <taxon>Embryophyta</taxon>
        <taxon>Tracheophyta</taxon>
        <taxon>Spermatophyta</taxon>
        <taxon>Magnoliopsida</taxon>
        <taxon>eudicotyledons</taxon>
        <taxon>Gunneridae</taxon>
        <taxon>Pentapetalae</taxon>
        <taxon>asterids</taxon>
        <taxon>lamiids</taxon>
        <taxon>Lamiales</taxon>
        <taxon>Pedaliaceae</taxon>
        <taxon>Sesamum</taxon>
    </lineage>
</organism>
<evidence type="ECO:0008006" key="4">
    <source>
        <dbReference type="Google" id="ProtNLM"/>
    </source>
</evidence>
<feature type="compositionally biased region" description="Polar residues" evidence="2">
    <location>
        <begin position="34"/>
        <end position="68"/>
    </location>
</feature>
<dbReference type="PANTHER" id="PTHR35358:SF7">
    <property type="entry name" value="EXPRESSED PROTEIN"/>
    <property type="match status" value="1"/>
</dbReference>
<comment type="caution">
    <text evidence="3">The sequence shown here is derived from an EMBL/GenBank/DDBJ whole genome shotgun (WGS) entry which is preliminary data.</text>
</comment>
<evidence type="ECO:0000256" key="2">
    <source>
        <dbReference type="SAM" id="MobiDB-lite"/>
    </source>
</evidence>
<dbReference type="PANTHER" id="PTHR35358">
    <property type="entry name" value="OS06G0711100 PROTEIN"/>
    <property type="match status" value="1"/>
</dbReference>
<protein>
    <recommendedName>
        <fullName evidence="4">Phospholipase-like protein</fullName>
    </recommendedName>
</protein>
<feature type="coiled-coil region" evidence="1">
    <location>
        <begin position="365"/>
        <end position="399"/>
    </location>
</feature>
<evidence type="ECO:0000313" key="3">
    <source>
        <dbReference type="EMBL" id="KAL0447974.1"/>
    </source>
</evidence>
<accession>A0AAW2X3Y8</accession>
<keyword evidence="1" id="KW-0175">Coiled coil</keyword>
<reference evidence="3" key="1">
    <citation type="submission" date="2020-06" db="EMBL/GenBank/DDBJ databases">
        <authorList>
            <person name="Li T."/>
            <person name="Hu X."/>
            <person name="Zhang T."/>
            <person name="Song X."/>
            <person name="Zhang H."/>
            <person name="Dai N."/>
            <person name="Sheng W."/>
            <person name="Hou X."/>
            <person name="Wei L."/>
        </authorList>
    </citation>
    <scope>NUCLEOTIDE SEQUENCE</scope>
    <source>
        <strain evidence="3">KEN1</strain>
        <tissue evidence="3">Leaf</tissue>
    </source>
</reference>
<feature type="region of interest" description="Disordered" evidence="2">
    <location>
        <begin position="1"/>
        <end position="104"/>
    </location>
</feature>
<reference evidence="3" key="2">
    <citation type="journal article" date="2024" name="Plant">
        <title>Genomic evolution and insights into agronomic trait innovations of Sesamum species.</title>
        <authorList>
            <person name="Miao H."/>
            <person name="Wang L."/>
            <person name="Qu L."/>
            <person name="Liu H."/>
            <person name="Sun Y."/>
            <person name="Le M."/>
            <person name="Wang Q."/>
            <person name="Wei S."/>
            <person name="Zheng Y."/>
            <person name="Lin W."/>
            <person name="Duan Y."/>
            <person name="Cao H."/>
            <person name="Xiong S."/>
            <person name="Wang X."/>
            <person name="Wei L."/>
            <person name="Li C."/>
            <person name="Ma Q."/>
            <person name="Ju M."/>
            <person name="Zhao R."/>
            <person name="Li G."/>
            <person name="Mu C."/>
            <person name="Tian Q."/>
            <person name="Mei H."/>
            <person name="Zhang T."/>
            <person name="Gao T."/>
            <person name="Zhang H."/>
        </authorList>
    </citation>
    <scope>NUCLEOTIDE SEQUENCE</scope>
    <source>
        <strain evidence="3">KEN1</strain>
    </source>
</reference>
<dbReference type="AlphaFoldDB" id="A0AAW2X3Y8"/>
<sequence>MVKKENANFCLPDSWVGPPPLPYAPPGFPPQPLKPSTSPAAEASRNQNPSSLENGFSQGQTPDPTGQQYPPRRTSRKRSRPQFYSPSLAQQQPTGPRRRGRPPKARFMSHLSHQEIGTGNGDQVTVTPLRQPQEQMSCFITSLPIAKEQSRSRANNQVCEQSLQITQTFDKNQASAARRSTFLNHDIEETVTDTSLTVIPHPIHGFAVNDWMNLGIDPKILHVAKALNNMAGSVASLDGTKVLKPRSSDIDKTLFYTLKAINKKHGDITQDCSLKSDCMKTLVLLGICKVVQDLEKKQLKDIDISTLGSYYTAVRDAENMKVNVQWLHDRLDEIKDAVILSEEAKGMVDERNRGLESIDNRKKELLMRKVEVQRLKSEIQDIEDQLVQEVIMVDELNRKIGARTSEFRHTYLMDGLV</sequence>
<dbReference type="Pfam" id="PF05278">
    <property type="entry name" value="PEARLI-4"/>
    <property type="match status" value="1"/>
</dbReference>
<dbReference type="EMBL" id="JACGWN010000006">
    <property type="protein sequence ID" value="KAL0447974.1"/>
    <property type="molecule type" value="Genomic_DNA"/>
</dbReference>
<evidence type="ECO:0000256" key="1">
    <source>
        <dbReference type="SAM" id="Coils"/>
    </source>
</evidence>